<dbReference type="InterPro" id="IPR011010">
    <property type="entry name" value="DNA_brk_join_enz"/>
</dbReference>
<protein>
    <submittedName>
        <fullName evidence="9">Integrase</fullName>
    </submittedName>
</protein>
<dbReference type="InterPro" id="IPR010998">
    <property type="entry name" value="Integrase_recombinase_N"/>
</dbReference>
<gene>
    <name evidence="9" type="ORF">EDC30_11081</name>
</gene>
<dbReference type="InterPro" id="IPR053876">
    <property type="entry name" value="Phage_int_M"/>
</dbReference>
<dbReference type="InterPro" id="IPR022000">
    <property type="entry name" value="Min27-like_integrase_DNA_bind"/>
</dbReference>
<comment type="similarity">
    <text evidence="1">Belongs to the 'phage' integrase family.</text>
</comment>
<evidence type="ECO:0000256" key="6">
    <source>
        <dbReference type="SAM" id="MobiDB-lite"/>
    </source>
</evidence>
<keyword evidence="3 5" id="KW-0238">DNA-binding</keyword>
<dbReference type="Proteomes" id="UP000295382">
    <property type="component" value="Unassembled WGS sequence"/>
</dbReference>
<evidence type="ECO:0000313" key="10">
    <source>
        <dbReference type="Proteomes" id="UP000295382"/>
    </source>
</evidence>
<dbReference type="InterPro" id="IPR050808">
    <property type="entry name" value="Phage_Integrase"/>
</dbReference>
<evidence type="ECO:0000256" key="2">
    <source>
        <dbReference type="ARBA" id="ARBA00022908"/>
    </source>
</evidence>
<accession>A0A4R3HRL4</accession>
<dbReference type="Gene3D" id="1.10.150.130">
    <property type="match status" value="1"/>
</dbReference>
<keyword evidence="2" id="KW-0229">DNA integration</keyword>
<proteinExistence type="inferred from homology"/>
<name>A0A4R3HRL4_PAULE</name>
<evidence type="ECO:0000313" key="9">
    <source>
        <dbReference type="EMBL" id="TCS35612.1"/>
    </source>
</evidence>
<evidence type="ECO:0000256" key="3">
    <source>
        <dbReference type="ARBA" id="ARBA00023125"/>
    </source>
</evidence>
<dbReference type="GO" id="GO:0015074">
    <property type="term" value="P:DNA integration"/>
    <property type="evidence" value="ECO:0007669"/>
    <property type="project" value="UniProtKB-KW"/>
</dbReference>
<sequence>MSSIRARKESGKLFIDFRYKNVRCREQTALDDTPENRKRLGVLLKKIEAEITLGTFDYRTYFPESRNALKFDAQPIPVGIGSKSPENLYGGGTEQRVSPARPSFKDFANEWYGENEVRWRRSQRKTVRGTLDRHLIPALGEKTVDQITKADILKLRSSLAKVPGRKNKEGLSTTRINHILTPLRMIMNEAADRFNFSTPYHNIKSLKVARTEIAPFTLDEVNRILAAVRSDFTDYYIVRFFTGMRTGEIDGLKWKYVDFDRRIIMVRETIVMGEDDQTKTDGSRRDIVMSEPVFQAMQRQSAKTAKRSVHVFCNREGQPLDNKNVTNRVWYPLLRHLGLAKRRPYQTRHTAATLWLGAGENPEWIARQLGHTTTEMLFRVYSRFVPNLTRQDGSAFERLLASSIQSIAAVGTPDTTTPPKKKAAIQKRSQR</sequence>
<evidence type="ECO:0000259" key="7">
    <source>
        <dbReference type="PROSITE" id="PS51898"/>
    </source>
</evidence>
<dbReference type="PANTHER" id="PTHR30629">
    <property type="entry name" value="PROPHAGE INTEGRASE"/>
    <property type="match status" value="1"/>
</dbReference>
<evidence type="ECO:0000256" key="1">
    <source>
        <dbReference type="ARBA" id="ARBA00008857"/>
    </source>
</evidence>
<reference evidence="9 10" key="1">
    <citation type="submission" date="2019-03" db="EMBL/GenBank/DDBJ databases">
        <title>Genomic Encyclopedia of Type Strains, Phase IV (KMG-IV): sequencing the most valuable type-strain genomes for metagenomic binning, comparative biology and taxonomic classification.</title>
        <authorList>
            <person name="Goeker M."/>
        </authorList>
    </citation>
    <scope>NUCLEOTIDE SEQUENCE [LARGE SCALE GENOMIC DNA]</scope>
    <source>
        <strain evidence="9 10">DSM 7445</strain>
    </source>
</reference>
<dbReference type="PROSITE" id="PS51898">
    <property type="entry name" value="TYR_RECOMBINASE"/>
    <property type="match status" value="1"/>
</dbReference>
<evidence type="ECO:0000256" key="5">
    <source>
        <dbReference type="PROSITE-ProRule" id="PRU01248"/>
    </source>
</evidence>
<keyword evidence="10" id="KW-1185">Reference proteome</keyword>
<dbReference type="CDD" id="cd01189">
    <property type="entry name" value="INT_ICEBs1_C_like"/>
    <property type="match status" value="1"/>
</dbReference>
<feature type="compositionally biased region" description="Basic residues" evidence="6">
    <location>
        <begin position="419"/>
        <end position="431"/>
    </location>
</feature>
<dbReference type="EMBL" id="SLZQ01000010">
    <property type="protein sequence ID" value="TCS35612.1"/>
    <property type="molecule type" value="Genomic_DNA"/>
</dbReference>
<dbReference type="Pfam" id="PF22022">
    <property type="entry name" value="Phage_int_M"/>
    <property type="match status" value="1"/>
</dbReference>
<dbReference type="Gene3D" id="1.10.443.10">
    <property type="entry name" value="Intergrase catalytic core"/>
    <property type="match status" value="1"/>
</dbReference>
<dbReference type="PANTHER" id="PTHR30629:SF2">
    <property type="entry name" value="PROPHAGE INTEGRASE INTS-RELATED"/>
    <property type="match status" value="1"/>
</dbReference>
<dbReference type="PROSITE" id="PS51900">
    <property type="entry name" value="CB"/>
    <property type="match status" value="1"/>
</dbReference>
<dbReference type="RefSeq" id="WP_132259617.1">
    <property type="nucleotide sequence ID" value="NZ_SLZQ01000010.1"/>
</dbReference>
<feature type="region of interest" description="Disordered" evidence="6">
    <location>
        <begin position="410"/>
        <end position="431"/>
    </location>
</feature>
<feature type="domain" description="Core-binding (CB)" evidence="8">
    <location>
        <begin position="102"/>
        <end position="191"/>
    </location>
</feature>
<dbReference type="InterPro" id="IPR044068">
    <property type="entry name" value="CB"/>
</dbReference>
<evidence type="ECO:0000256" key="4">
    <source>
        <dbReference type="ARBA" id="ARBA00023172"/>
    </source>
</evidence>
<dbReference type="OrthoDB" id="5391994at2"/>
<dbReference type="InterPro" id="IPR002104">
    <property type="entry name" value="Integrase_catalytic"/>
</dbReference>
<dbReference type="GO" id="GO:0003677">
    <property type="term" value="F:DNA binding"/>
    <property type="evidence" value="ECO:0007669"/>
    <property type="project" value="UniProtKB-UniRule"/>
</dbReference>
<dbReference type="Pfam" id="PF12167">
    <property type="entry name" value="Arm-DNA-bind_2"/>
    <property type="match status" value="1"/>
</dbReference>
<dbReference type="SUPFAM" id="SSF56349">
    <property type="entry name" value="DNA breaking-rejoining enzymes"/>
    <property type="match status" value="1"/>
</dbReference>
<dbReference type="Pfam" id="PF00589">
    <property type="entry name" value="Phage_integrase"/>
    <property type="match status" value="1"/>
</dbReference>
<dbReference type="GO" id="GO:0006310">
    <property type="term" value="P:DNA recombination"/>
    <property type="evidence" value="ECO:0007669"/>
    <property type="project" value="UniProtKB-KW"/>
</dbReference>
<feature type="domain" description="Tyr recombinase" evidence="7">
    <location>
        <begin position="211"/>
        <end position="394"/>
    </location>
</feature>
<evidence type="ECO:0000259" key="8">
    <source>
        <dbReference type="PROSITE" id="PS51900"/>
    </source>
</evidence>
<comment type="caution">
    <text evidence="9">The sequence shown here is derived from an EMBL/GenBank/DDBJ whole genome shotgun (WGS) entry which is preliminary data.</text>
</comment>
<dbReference type="AlphaFoldDB" id="A0A4R3HRL4"/>
<dbReference type="InterPro" id="IPR013762">
    <property type="entry name" value="Integrase-like_cat_sf"/>
</dbReference>
<organism evidence="9 10">
    <name type="scientific">Paucimonas lemoignei</name>
    <name type="common">Pseudomonas lemoignei</name>
    <dbReference type="NCBI Taxonomy" id="29443"/>
    <lineage>
        <taxon>Bacteria</taxon>
        <taxon>Pseudomonadati</taxon>
        <taxon>Pseudomonadota</taxon>
        <taxon>Betaproteobacteria</taxon>
        <taxon>Burkholderiales</taxon>
        <taxon>Burkholderiaceae</taxon>
        <taxon>Paucimonas</taxon>
    </lineage>
</organism>
<keyword evidence="4" id="KW-0233">DNA recombination</keyword>